<dbReference type="Proteomes" id="UP001500929">
    <property type="component" value="Unassembled WGS sequence"/>
</dbReference>
<name>A0ABP5R123_9MICO</name>
<accession>A0ABP5R123</accession>
<dbReference type="InterPro" id="IPR042070">
    <property type="entry name" value="PucR_C-HTH_sf"/>
</dbReference>
<dbReference type="Pfam" id="PF13556">
    <property type="entry name" value="HTH_30"/>
    <property type="match status" value="1"/>
</dbReference>
<dbReference type="PANTHER" id="PTHR33744:SF1">
    <property type="entry name" value="DNA-BINDING TRANSCRIPTIONAL ACTIVATOR ADER"/>
    <property type="match status" value="1"/>
</dbReference>
<proteinExistence type="predicted"/>
<dbReference type="Pfam" id="PF07905">
    <property type="entry name" value="PucR"/>
    <property type="match status" value="1"/>
</dbReference>
<reference evidence="4" key="1">
    <citation type="journal article" date="2019" name="Int. J. Syst. Evol. Microbiol.">
        <title>The Global Catalogue of Microorganisms (GCM) 10K type strain sequencing project: providing services to taxonomists for standard genome sequencing and annotation.</title>
        <authorList>
            <consortium name="The Broad Institute Genomics Platform"/>
            <consortium name="The Broad Institute Genome Sequencing Center for Infectious Disease"/>
            <person name="Wu L."/>
            <person name="Ma J."/>
        </authorList>
    </citation>
    <scope>NUCLEOTIDE SEQUENCE [LARGE SCALE GENOMIC DNA]</scope>
    <source>
        <strain evidence="4">JCM 16117</strain>
    </source>
</reference>
<evidence type="ECO:0000313" key="3">
    <source>
        <dbReference type="EMBL" id="GAA2246993.1"/>
    </source>
</evidence>
<sequence length="509" mass="53470">MPVSIDELLAETRLALTLLAPAGPGEPAVVDWSHSSDLDDPTPFLEPGQLLLTTGRQFTGLAPGDLRPYSAYVARLTGAGVVALGFGTEVVRDGTPDELVRACLDAGLALLEVPYATPFIAVSRFIADRVAAEGRARLQDALDAQEAVSSAVLSAGGLAAAVRSASQRLGARIGVLDSDGTVLEGRAGEAVRARAIALIMRGRRARDSGAESDRWWSAQTLGGAGRLSGALVVERETPFDPLETSVVTVLAALTELALEHDDDRRLALRAIAPQLLAVLRQRGTAGVDAVRSALEHHGVGLPEEPFRVLAARVDDLPAGELDALERLGISPHRRLLVVVEGDRLLVLSDHGGSDEVAARLAAGGVPAGGSDPAGWNRLGEALTEAVTALEAAQEPGVLGFHELSSASVFGLLTATGVAELARRRLNPVRQTPEGPDRLREAGVWLEHQGAWDPASRELGLHRHTLKQHMTELAAATGLDLDGFGGRAELWALLRASEADRNISPPAALH</sequence>
<dbReference type="InterPro" id="IPR025736">
    <property type="entry name" value="PucR_C-HTH_dom"/>
</dbReference>
<organism evidence="3 4">
    <name type="scientific">Herbiconiux moechotypicola</name>
    <dbReference type="NCBI Taxonomy" id="637393"/>
    <lineage>
        <taxon>Bacteria</taxon>
        <taxon>Bacillati</taxon>
        <taxon>Actinomycetota</taxon>
        <taxon>Actinomycetes</taxon>
        <taxon>Micrococcales</taxon>
        <taxon>Microbacteriaceae</taxon>
        <taxon>Herbiconiux</taxon>
    </lineage>
</organism>
<keyword evidence="4" id="KW-1185">Reference proteome</keyword>
<gene>
    <name evidence="3" type="ORF">GCM10009851_35570</name>
</gene>
<feature type="domain" description="PucR C-terminal helix-turn-helix" evidence="2">
    <location>
        <begin position="443"/>
        <end position="495"/>
    </location>
</feature>
<protein>
    <submittedName>
        <fullName evidence="3">PucR family transcriptional regulator</fullName>
    </submittedName>
</protein>
<dbReference type="InterPro" id="IPR051448">
    <property type="entry name" value="CdaR-like_regulators"/>
</dbReference>
<dbReference type="EMBL" id="BAAAQY010000012">
    <property type="protein sequence ID" value="GAA2246993.1"/>
    <property type="molecule type" value="Genomic_DNA"/>
</dbReference>
<dbReference type="InterPro" id="IPR012914">
    <property type="entry name" value="PucR_dom"/>
</dbReference>
<dbReference type="PANTHER" id="PTHR33744">
    <property type="entry name" value="CARBOHYDRATE DIACID REGULATOR"/>
    <property type="match status" value="1"/>
</dbReference>
<evidence type="ECO:0000313" key="4">
    <source>
        <dbReference type="Proteomes" id="UP001500929"/>
    </source>
</evidence>
<feature type="domain" description="Purine catabolism PurC-like" evidence="1">
    <location>
        <begin position="25"/>
        <end position="128"/>
    </location>
</feature>
<evidence type="ECO:0000259" key="1">
    <source>
        <dbReference type="Pfam" id="PF07905"/>
    </source>
</evidence>
<dbReference type="Gene3D" id="1.10.10.2840">
    <property type="entry name" value="PucR C-terminal helix-turn-helix domain"/>
    <property type="match status" value="1"/>
</dbReference>
<comment type="caution">
    <text evidence="3">The sequence shown here is derived from an EMBL/GenBank/DDBJ whole genome shotgun (WGS) entry which is preliminary data.</text>
</comment>
<dbReference type="RefSeq" id="WP_259480885.1">
    <property type="nucleotide sequence ID" value="NZ_BAAAQY010000012.1"/>
</dbReference>
<evidence type="ECO:0000259" key="2">
    <source>
        <dbReference type="Pfam" id="PF13556"/>
    </source>
</evidence>